<dbReference type="CDD" id="cd15798">
    <property type="entry name" value="PMEI-like_3"/>
    <property type="match status" value="1"/>
</dbReference>
<protein>
    <recommendedName>
        <fullName evidence="3">Pectinesterase inhibitor domain-containing protein</fullName>
    </recommendedName>
</protein>
<feature type="domain" description="Pectinesterase inhibitor" evidence="3">
    <location>
        <begin position="37"/>
        <end position="200"/>
    </location>
</feature>
<accession>A0AAW1KR70</accession>
<feature type="signal peptide" evidence="2">
    <location>
        <begin position="1"/>
        <end position="24"/>
    </location>
</feature>
<dbReference type="InterPro" id="IPR051955">
    <property type="entry name" value="PME_Inhibitor"/>
</dbReference>
<evidence type="ECO:0000256" key="2">
    <source>
        <dbReference type="SAM" id="SignalP"/>
    </source>
</evidence>
<proteinExistence type="predicted"/>
<name>A0AAW1KR70_SAPOF</name>
<comment type="caution">
    <text evidence="4">The sequence shown here is derived from an EMBL/GenBank/DDBJ whole genome shotgun (WGS) entry which is preliminary data.</text>
</comment>
<dbReference type="PANTHER" id="PTHR31080">
    <property type="entry name" value="PECTINESTERASE INHIBITOR-LIKE"/>
    <property type="match status" value="1"/>
</dbReference>
<gene>
    <name evidence="4" type="ORF">RND81_05G076300</name>
</gene>
<dbReference type="Pfam" id="PF04043">
    <property type="entry name" value="PMEI"/>
    <property type="match status" value="1"/>
</dbReference>
<dbReference type="SUPFAM" id="SSF101148">
    <property type="entry name" value="Plant invertase/pectin methylesterase inhibitor"/>
    <property type="match status" value="1"/>
</dbReference>
<dbReference type="Gene3D" id="1.20.140.40">
    <property type="entry name" value="Invertase/pectin methylesterase inhibitor family protein"/>
    <property type="match status" value="1"/>
</dbReference>
<evidence type="ECO:0000313" key="4">
    <source>
        <dbReference type="EMBL" id="KAK9724486.1"/>
    </source>
</evidence>
<feature type="chain" id="PRO_5043508776" description="Pectinesterase inhibitor domain-containing protein" evidence="2">
    <location>
        <begin position="25"/>
        <end position="204"/>
    </location>
</feature>
<dbReference type="Proteomes" id="UP001443914">
    <property type="component" value="Unassembled WGS sequence"/>
</dbReference>
<reference evidence="4" key="1">
    <citation type="submission" date="2024-03" db="EMBL/GenBank/DDBJ databases">
        <title>WGS assembly of Saponaria officinalis var. Norfolk2.</title>
        <authorList>
            <person name="Jenkins J."/>
            <person name="Shu S."/>
            <person name="Grimwood J."/>
            <person name="Barry K."/>
            <person name="Goodstein D."/>
            <person name="Schmutz J."/>
            <person name="Leebens-Mack J."/>
            <person name="Osbourn A."/>
        </authorList>
    </citation>
    <scope>NUCLEOTIDE SEQUENCE [LARGE SCALE GENOMIC DNA]</scope>
    <source>
        <strain evidence="4">JIC</strain>
    </source>
</reference>
<dbReference type="AlphaFoldDB" id="A0AAW1KR70"/>
<keyword evidence="1 2" id="KW-0732">Signal</keyword>
<keyword evidence="5" id="KW-1185">Reference proteome</keyword>
<dbReference type="NCBIfam" id="TIGR01614">
    <property type="entry name" value="PME_inhib"/>
    <property type="match status" value="1"/>
</dbReference>
<evidence type="ECO:0000313" key="5">
    <source>
        <dbReference type="Proteomes" id="UP001443914"/>
    </source>
</evidence>
<dbReference type="EMBL" id="JBDFQZ010000005">
    <property type="protein sequence ID" value="KAK9724486.1"/>
    <property type="molecule type" value="Genomic_DNA"/>
</dbReference>
<sequence>MSSINKIFLLIITIILSSTNFISSSFSTLQSTSPNANNTNFIKTLCNTTTYPSLCRKTCIPYASKIACDTRKLTSSALSATLSAANSTSLAISNLSRRRNLTKFEINVVNDCMESIGDSIDDLNKSIDQINEIIYSKNKDNSDYFRFKVSNIKTWMSACVTNENTCMEGVEEGNVSPYVKDRLTKSILSVVKLTRNALSLCNHL</sequence>
<organism evidence="4 5">
    <name type="scientific">Saponaria officinalis</name>
    <name type="common">Common soapwort</name>
    <name type="synonym">Lychnis saponaria</name>
    <dbReference type="NCBI Taxonomy" id="3572"/>
    <lineage>
        <taxon>Eukaryota</taxon>
        <taxon>Viridiplantae</taxon>
        <taxon>Streptophyta</taxon>
        <taxon>Embryophyta</taxon>
        <taxon>Tracheophyta</taxon>
        <taxon>Spermatophyta</taxon>
        <taxon>Magnoliopsida</taxon>
        <taxon>eudicotyledons</taxon>
        <taxon>Gunneridae</taxon>
        <taxon>Pentapetalae</taxon>
        <taxon>Caryophyllales</taxon>
        <taxon>Caryophyllaceae</taxon>
        <taxon>Caryophylleae</taxon>
        <taxon>Saponaria</taxon>
    </lineage>
</organism>
<dbReference type="PANTHER" id="PTHR31080:SF15">
    <property type="entry name" value="INVERTASE"/>
    <property type="match status" value="1"/>
</dbReference>
<evidence type="ECO:0000256" key="1">
    <source>
        <dbReference type="ARBA" id="ARBA00022729"/>
    </source>
</evidence>
<dbReference type="InterPro" id="IPR035513">
    <property type="entry name" value="Invertase/methylesterase_inhib"/>
</dbReference>
<dbReference type="SMART" id="SM00856">
    <property type="entry name" value="PMEI"/>
    <property type="match status" value="1"/>
</dbReference>
<evidence type="ECO:0000259" key="3">
    <source>
        <dbReference type="SMART" id="SM00856"/>
    </source>
</evidence>
<dbReference type="InterPro" id="IPR006501">
    <property type="entry name" value="Pectinesterase_inhib_dom"/>
</dbReference>
<dbReference type="GO" id="GO:0004857">
    <property type="term" value="F:enzyme inhibitor activity"/>
    <property type="evidence" value="ECO:0007669"/>
    <property type="project" value="InterPro"/>
</dbReference>